<dbReference type="Proteomes" id="UP001361239">
    <property type="component" value="Unassembled WGS sequence"/>
</dbReference>
<evidence type="ECO:0000313" key="2">
    <source>
        <dbReference type="EMBL" id="MEJ5978513.1"/>
    </source>
</evidence>
<organism evidence="2 3">
    <name type="scientific">Novosphingobium anseongense</name>
    <dbReference type="NCBI Taxonomy" id="3133436"/>
    <lineage>
        <taxon>Bacteria</taxon>
        <taxon>Pseudomonadati</taxon>
        <taxon>Pseudomonadota</taxon>
        <taxon>Alphaproteobacteria</taxon>
        <taxon>Sphingomonadales</taxon>
        <taxon>Sphingomonadaceae</taxon>
        <taxon>Novosphingobium</taxon>
    </lineage>
</organism>
<keyword evidence="1" id="KW-0472">Membrane</keyword>
<dbReference type="RefSeq" id="WP_339588456.1">
    <property type="nucleotide sequence ID" value="NZ_JBBHJZ010000004.1"/>
</dbReference>
<comment type="caution">
    <text evidence="2">The sequence shown here is derived from an EMBL/GenBank/DDBJ whole genome shotgun (WGS) entry which is preliminary data.</text>
</comment>
<feature type="transmembrane region" description="Helical" evidence="1">
    <location>
        <begin position="117"/>
        <end position="150"/>
    </location>
</feature>
<accession>A0ABU8RZY2</accession>
<proteinExistence type="predicted"/>
<keyword evidence="1" id="KW-1133">Transmembrane helix</keyword>
<feature type="transmembrane region" description="Helical" evidence="1">
    <location>
        <begin position="36"/>
        <end position="57"/>
    </location>
</feature>
<feature type="transmembrane region" description="Helical" evidence="1">
    <location>
        <begin position="162"/>
        <end position="182"/>
    </location>
</feature>
<keyword evidence="1" id="KW-0812">Transmembrane</keyword>
<evidence type="ECO:0008006" key="4">
    <source>
        <dbReference type="Google" id="ProtNLM"/>
    </source>
</evidence>
<name>A0ABU8RZY2_9SPHN</name>
<evidence type="ECO:0000313" key="3">
    <source>
        <dbReference type="Proteomes" id="UP001361239"/>
    </source>
</evidence>
<evidence type="ECO:0000256" key="1">
    <source>
        <dbReference type="SAM" id="Phobius"/>
    </source>
</evidence>
<feature type="transmembrane region" description="Helical" evidence="1">
    <location>
        <begin position="69"/>
        <end position="88"/>
    </location>
</feature>
<keyword evidence="3" id="KW-1185">Reference proteome</keyword>
<sequence length="184" mass="18961">MSGLYFAFLCVLVAGLGARDQTTVAALSARQGSRPGVLLTGILVSLATAAFAAWAAYFTIPLLVPKARLVMAAIALALAAGESLWPFATRRMEEPTASLGALAIVLLAHQLTDAARFLIFAIAVTFAAPVSAGIGGAAGAAVMLAAGWLLPETFADRRVRTARRAMGAVLLLAALVVFFQAMTS</sequence>
<dbReference type="EMBL" id="JBBHJZ010000004">
    <property type="protein sequence ID" value="MEJ5978513.1"/>
    <property type="molecule type" value="Genomic_DNA"/>
</dbReference>
<gene>
    <name evidence="2" type="ORF">WG901_17815</name>
</gene>
<protein>
    <recommendedName>
        <fullName evidence="4">GDT1 family protein</fullName>
    </recommendedName>
</protein>
<reference evidence="2 3" key="1">
    <citation type="submission" date="2024-03" db="EMBL/GenBank/DDBJ databases">
        <authorList>
            <person name="Jo J.-H."/>
        </authorList>
    </citation>
    <scope>NUCLEOTIDE SEQUENCE [LARGE SCALE GENOMIC DNA]</scope>
    <source>
        <strain evidence="2 3">PS1R-30</strain>
    </source>
</reference>